<dbReference type="EC" id="3.1.3.48" evidence="2"/>
<dbReference type="SUPFAM" id="SSF89550">
    <property type="entry name" value="PHP domain-like"/>
    <property type="match status" value="1"/>
</dbReference>
<evidence type="ECO:0000256" key="4">
    <source>
        <dbReference type="ARBA" id="ARBA00022912"/>
    </source>
</evidence>
<dbReference type="GO" id="GO:0030145">
    <property type="term" value="F:manganese ion binding"/>
    <property type="evidence" value="ECO:0007669"/>
    <property type="project" value="InterPro"/>
</dbReference>
<comment type="catalytic activity">
    <reaction evidence="5">
        <text>O-phospho-L-tyrosyl-[protein] + H2O = L-tyrosyl-[protein] + phosphate</text>
        <dbReference type="Rhea" id="RHEA:10684"/>
        <dbReference type="Rhea" id="RHEA-COMP:10136"/>
        <dbReference type="Rhea" id="RHEA-COMP:20101"/>
        <dbReference type="ChEBI" id="CHEBI:15377"/>
        <dbReference type="ChEBI" id="CHEBI:43474"/>
        <dbReference type="ChEBI" id="CHEBI:46858"/>
        <dbReference type="ChEBI" id="CHEBI:61978"/>
        <dbReference type="EC" id="3.1.3.48"/>
    </reaction>
</comment>
<dbReference type="PANTHER" id="PTHR39181">
    <property type="entry name" value="TYROSINE-PROTEIN PHOSPHATASE YWQE"/>
    <property type="match status" value="1"/>
</dbReference>
<dbReference type="AlphaFoldDB" id="A0A366IGE3"/>
<keyword evidence="3" id="KW-0378">Hydrolase</keyword>
<evidence type="ECO:0000313" key="6">
    <source>
        <dbReference type="EMBL" id="RBP70217.1"/>
    </source>
</evidence>
<keyword evidence="7" id="KW-1185">Reference proteome</keyword>
<proteinExistence type="inferred from homology"/>
<dbReference type="PIRSF" id="PIRSF016557">
    <property type="entry name" value="Caps_synth_CpsB"/>
    <property type="match status" value="1"/>
</dbReference>
<evidence type="ECO:0000313" key="7">
    <source>
        <dbReference type="Proteomes" id="UP000253490"/>
    </source>
</evidence>
<name>A0A366IGE3_9FIRM</name>
<evidence type="ECO:0000256" key="1">
    <source>
        <dbReference type="ARBA" id="ARBA00005750"/>
    </source>
</evidence>
<dbReference type="Gene3D" id="3.20.20.140">
    <property type="entry name" value="Metal-dependent hydrolases"/>
    <property type="match status" value="1"/>
</dbReference>
<sequence>MFDIHSHILFGVDDGSKSLEQSIEMTKISSNVGFTDIIATPHYIGNTKFNRDMTDNTRLLADLKAETMHNNLPVRLYLGNECFLESNLVDHLKDKKVATLNDTPYILLEVPRNKTMFSSLLNFIFELQLNGYFVILAHPERYDFVINDIDTLKGLIERDVLIQMNLPSLVGVYGHEVQNTAKKMIEHNMVHLIGSDAHNEKGYERAGKALNILKSSVSKNTFEEITRSNPKAIVEGKILYPEAPIKIEKKKNFWQFLKFNRA</sequence>
<dbReference type="InterPro" id="IPR016667">
    <property type="entry name" value="Caps_polysacc_synth_CpsB/CapC"/>
</dbReference>
<dbReference type="RefSeq" id="WP_113919425.1">
    <property type="nucleotide sequence ID" value="NZ_QNRX01000001.1"/>
</dbReference>
<keyword evidence="4" id="KW-0904">Protein phosphatase</keyword>
<evidence type="ECO:0000256" key="2">
    <source>
        <dbReference type="ARBA" id="ARBA00013064"/>
    </source>
</evidence>
<accession>A0A366IGE3</accession>
<comment type="similarity">
    <text evidence="1">Belongs to the metallo-dependent hydrolases superfamily. CpsB/CapC family.</text>
</comment>
<protein>
    <recommendedName>
        <fullName evidence="2">protein-tyrosine-phosphatase</fullName>
        <ecNumber evidence="2">3.1.3.48</ecNumber>
    </recommendedName>
</protein>
<dbReference type="Pfam" id="PF19567">
    <property type="entry name" value="CpsB_CapC"/>
    <property type="match status" value="1"/>
</dbReference>
<comment type="caution">
    <text evidence="6">The sequence shown here is derived from an EMBL/GenBank/DDBJ whole genome shotgun (WGS) entry which is preliminary data.</text>
</comment>
<dbReference type="GO" id="GO:0004725">
    <property type="term" value="F:protein tyrosine phosphatase activity"/>
    <property type="evidence" value="ECO:0007669"/>
    <property type="project" value="UniProtKB-EC"/>
</dbReference>
<dbReference type="PANTHER" id="PTHR39181:SF1">
    <property type="entry name" value="TYROSINE-PROTEIN PHOSPHATASE YWQE"/>
    <property type="match status" value="1"/>
</dbReference>
<dbReference type="Proteomes" id="UP000253490">
    <property type="component" value="Unassembled WGS sequence"/>
</dbReference>
<reference evidence="6 7" key="1">
    <citation type="submission" date="2018-06" db="EMBL/GenBank/DDBJ databases">
        <title>Genomic Encyclopedia of Type Strains, Phase IV (KMG-IV): sequencing the most valuable type-strain genomes for metagenomic binning, comparative biology and taxonomic classification.</title>
        <authorList>
            <person name="Goeker M."/>
        </authorList>
    </citation>
    <scope>NUCLEOTIDE SEQUENCE [LARGE SCALE GENOMIC DNA]</scope>
    <source>
        <strain evidence="6 7">DSM 22112</strain>
    </source>
</reference>
<evidence type="ECO:0000256" key="3">
    <source>
        <dbReference type="ARBA" id="ARBA00022801"/>
    </source>
</evidence>
<dbReference type="InterPro" id="IPR016195">
    <property type="entry name" value="Pol/histidinol_Pase-like"/>
</dbReference>
<dbReference type="OrthoDB" id="9788539at2"/>
<dbReference type="EMBL" id="QNRX01000001">
    <property type="protein sequence ID" value="RBP70217.1"/>
    <property type="molecule type" value="Genomic_DNA"/>
</dbReference>
<gene>
    <name evidence="6" type="ORF">DES36_101276</name>
</gene>
<organism evidence="6 7">
    <name type="scientific">Alkalibaculum bacchi</name>
    <dbReference type="NCBI Taxonomy" id="645887"/>
    <lineage>
        <taxon>Bacteria</taxon>
        <taxon>Bacillati</taxon>
        <taxon>Bacillota</taxon>
        <taxon>Clostridia</taxon>
        <taxon>Eubacteriales</taxon>
        <taxon>Eubacteriaceae</taxon>
        <taxon>Alkalibaculum</taxon>
    </lineage>
</organism>
<evidence type="ECO:0000256" key="5">
    <source>
        <dbReference type="ARBA" id="ARBA00051722"/>
    </source>
</evidence>